<keyword evidence="2" id="KW-1185">Reference proteome</keyword>
<sequence length="90" mass="10228">MRNVGGDKLYFSDDSTEKNLMRSSREILLTMVRGLLDLSSVAVLFHSNNLEHRGQSEEVPHLVETTSAFLFECQHCQANTGNDFEENPNR</sequence>
<reference evidence="1 2" key="1">
    <citation type="submission" date="2024-05" db="EMBL/GenBank/DDBJ databases">
        <title>Genetic variation in Jamaican populations of the coffee berry borer (Hypothenemus hampei).</title>
        <authorList>
            <person name="Errbii M."/>
            <person name="Myrie A."/>
        </authorList>
    </citation>
    <scope>NUCLEOTIDE SEQUENCE [LARGE SCALE GENOMIC DNA]</scope>
    <source>
        <strain evidence="1">JA-Hopewell-2020-01-JO</strain>
        <tissue evidence="1">Whole body</tissue>
    </source>
</reference>
<protein>
    <submittedName>
        <fullName evidence="1">Uncharacterized protein</fullName>
    </submittedName>
</protein>
<dbReference type="Proteomes" id="UP001566132">
    <property type="component" value="Unassembled WGS sequence"/>
</dbReference>
<dbReference type="AlphaFoldDB" id="A0ABD1E0M3"/>
<name>A0ABD1E0M3_HYPHA</name>
<accession>A0ABD1E0M3</accession>
<proteinExistence type="predicted"/>
<gene>
    <name evidence="1" type="ORF">ABEB36_015276</name>
</gene>
<evidence type="ECO:0000313" key="2">
    <source>
        <dbReference type="Proteomes" id="UP001566132"/>
    </source>
</evidence>
<organism evidence="1 2">
    <name type="scientific">Hypothenemus hampei</name>
    <name type="common">Coffee berry borer</name>
    <dbReference type="NCBI Taxonomy" id="57062"/>
    <lineage>
        <taxon>Eukaryota</taxon>
        <taxon>Metazoa</taxon>
        <taxon>Ecdysozoa</taxon>
        <taxon>Arthropoda</taxon>
        <taxon>Hexapoda</taxon>
        <taxon>Insecta</taxon>
        <taxon>Pterygota</taxon>
        <taxon>Neoptera</taxon>
        <taxon>Endopterygota</taxon>
        <taxon>Coleoptera</taxon>
        <taxon>Polyphaga</taxon>
        <taxon>Cucujiformia</taxon>
        <taxon>Curculionidae</taxon>
        <taxon>Scolytinae</taxon>
        <taxon>Hypothenemus</taxon>
    </lineage>
</organism>
<evidence type="ECO:0000313" key="1">
    <source>
        <dbReference type="EMBL" id="KAL1487891.1"/>
    </source>
</evidence>
<comment type="caution">
    <text evidence="1">The sequence shown here is derived from an EMBL/GenBank/DDBJ whole genome shotgun (WGS) entry which is preliminary data.</text>
</comment>
<dbReference type="EMBL" id="JBDJPC010000016">
    <property type="protein sequence ID" value="KAL1487891.1"/>
    <property type="molecule type" value="Genomic_DNA"/>
</dbReference>